<dbReference type="EMBL" id="QMEC01000092">
    <property type="protein sequence ID" value="NMF65173.1"/>
    <property type="molecule type" value="Genomic_DNA"/>
</dbReference>
<evidence type="ECO:0000313" key="4">
    <source>
        <dbReference type="EMBL" id="NMF65173.1"/>
    </source>
</evidence>
<evidence type="ECO:0000256" key="1">
    <source>
        <dbReference type="ARBA" id="ARBA00023125"/>
    </source>
</evidence>
<proteinExistence type="predicted"/>
<protein>
    <submittedName>
        <fullName evidence="4">DNA-binding response regulator</fullName>
    </submittedName>
</protein>
<keyword evidence="2" id="KW-0597">Phosphoprotein</keyword>
<dbReference type="Gene3D" id="1.10.10.10">
    <property type="entry name" value="Winged helix-like DNA-binding domain superfamily/Winged helix DNA-binding domain"/>
    <property type="match status" value="1"/>
</dbReference>
<dbReference type="PROSITE" id="PS50110">
    <property type="entry name" value="RESPONSE_REGULATORY"/>
    <property type="match status" value="1"/>
</dbReference>
<dbReference type="SUPFAM" id="SSF52172">
    <property type="entry name" value="CheY-like"/>
    <property type="match status" value="1"/>
</dbReference>
<dbReference type="GO" id="GO:0003677">
    <property type="term" value="F:DNA binding"/>
    <property type="evidence" value="ECO:0007669"/>
    <property type="project" value="UniProtKB-KW"/>
</dbReference>
<evidence type="ECO:0000256" key="2">
    <source>
        <dbReference type="PROSITE-ProRule" id="PRU00169"/>
    </source>
</evidence>
<feature type="domain" description="Response regulatory" evidence="3">
    <location>
        <begin position="12"/>
        <end position="139"/>
    </location>
</feature>
<dbReference type="Gene3D" id="3.40.50.2300">
    <property type="match status" value="1"/>
</dbReference>
<dbReference type="Pfam" id="PF00072">
    <property type="entry name" value="Response_reg"/>
    <property type="match status" value="1"/>
</dbReference>
<accession>A0ABX1MCP2</accession>
<dbReference type="Proteomes" id="UP000762253">
    <property type="component" value="Unassembled WGS sequence"/>
</dbReference>
<feature type="modified residue" description="4-aspartylphosphate" evidence="2">
    <location>
        <position position="63"/>
    </location>
</feature>
<sequence length="225" mass="25222">MTQALIEQALLKILVVDDHESVLGGTIWVLNTKYPDAEIITAQTAQSVLNVVNSLQPDLVVMDLSIPESLGMIARPDTGLQLLRNLMTNHPNLNLVVQSAHVKTLVRIRPEIDAHKGGFTIADKSLSSKEMLTRVDWALQALTHTKDLQGTFVGLEVKPEWLQVLRLAFEEGLQDKAIAERLCVSERMVRHYWTKLQDALGVYPDEGKNIRIQTEMRARVEGLID</sequence>
<keyword evidence="1 4" id="KW-0238">DNA-binding</keyword>
<organism evidence="4 5">
    <name type="scientific">Brasilonema octagenarum UFV-OR1</name>
    <dbReference type="NCBI Taxonomy" id="417115"/>
    <lineage>
        <taxon>Bacteria</taxon>
        <taxon>Bacillati</taxon>
        <taxon>Cyanobacteriota</taxon>
        <taxon>Cyanophyceae</taxon>
        <taxon>Nostocales</taxon>
        <taxon>Scytonemataceae</taxon>
        <taxon>Brasilonema</taxon>
        <taxon>Octagenarum group</taxon>
    </lineage>
</organism>
<dbReference type="InterPro" id="IPR039420">
    <property type="entry name" value="WalR-like"/>
</dbReference>
<keyword evidence="5" id="KW-1185">Reference proteome</keyword>
<gene>
    <name evidence="4" type="ORF">DP115_21355</name>
</gene>
<name>A0ABX1MCP2_9CYAN</name>
<evidence type="ECO:0000313" key="5">
    <source>
        <dbReference type="Proteomes" id="UP000762253"/>
    </source>
</evidence>
<dbReference type="PANTHER" id="PTHR43214">
    <property type="entry name" value="TWO-COMPONENT RESPONSE REGULATOR"/>
    <property type="match status" value="1"/>
</dbReference>
<dbReference type="InterPro" id="IPR011006">
    <property type="entry name" value="CheY-like_superfamily"/>
</dbReference>
<reference evidence="4 5" key="1">
    <citation type="submission" date="2018-06" db="EMBL/GenBank/DDBJ databases">
        <title>Comparative genomics of Brasilonema spp. strains.</title>
        <authorList>
            <person name="Alvarenga D.O."/>
            <person name="Fiore M.F."/>
            <person name="Varani A.M."/>
        </authorList>
    </citation>
    <scope>NUCLEOTIDE SEQUENCE [LARGE SCALE GENOMIC DNA]</scope>
    <source>
        <strain evidence="4 5">UFV-OR1</strain>
    </source>
</reference>
<dbReference type="InterPro" id="IPR036388">
    <property type="entry name" value="WH-like_DNA-bd_sf"/>
</dbReference>
<comment type="caution">
    <text evidence="4">The sequence shown here is derived from an EMBL/GenBank/DDBJ whole genome shotgun (WGS) entry which is preliminary data.</text>
</comment>
<dbReference type="RefSeq" id="WP_169266753.1">
    <property type="nucleotide sequence ID" value="NZ_QMEC01000092.1"/>
</dbReference>
<dbReference type="InterPro" id="IPR001789">
    <property type="entry name" value="Sig_transdc_resp-reg_receiver"/>
</dbReference>
<evidence type="ECO:0000259" key="3">
    <source>
        <dbReference type="PROSITE" id="PS50110"/>
    </source>
</evidence>